<organism evidence="15 16">
    <name type="scientific">Alistipes finegoldii</name>
    <dbReference type="NCBI Taxonomy" id="214856"/>
    <lineage>
        <taxon>Bacteria</taxon>
        <taxon>Pseudomonadati</taxon>
        <taxon>Bacteroidota</taxon>
        <taxon>Bacteroidia</taxon>
        <taxon>Bacteroidales</taxon>
        <taxon>Rikenellaceae</taxon>
        <taxon>Alistipes</taxon>
    </lineage>
</organism>
<dbReference type="EMBL" id="VVND01000011">
    <property type="protein sequence ID" value="KAA3159236.1"/>
    <property type="molecule type" value="Genomic_DNA"/>
</dbReference>
<keyword evidence="13" id="KW-0325">Glycoprotein</keyword>
<protein>
    <recommendedName>
        <fullName evidence="14">Peptide O-xylosyltransferase</fullName>
    </recommendedName>
</protein>
<evidence type="ECO:0000256" key="10">
    <source>
        <dbReference type="ARBA" id="ARBA00023034"/>
    </source>
</evidence>
<dbReference type="Proteomes" id="UP000324870">
    <property type="component" value="Unassembled WGS sequence"/>
</dbReference>
<keyword evidence="10" id="KW-0333">Golgi apparatus</keyword>
<evidence type="ECO:0000256" key="14">
    <source>
        <dbReference type="ARBA" id="ARBA00042865"/>
    </source>
</evidence>
<evidence type="ECO:0000313" key="15">
    <source>
        <dbReference type="EMBL" id="KAA3159236.1"/>
    </source>
</evidence>
<keyword evidence="7" id="KW-0256">Endoplasmic reticulum</keyword>
<evidence type="ECO:0000256" key="7">
    <source>
        <dbReference type="ARBA" id="ARBA00022824"/>
    </source>
</evidence>
<dbReference type="InterPro" id="IPR043538">
    <property type="entry name" value="XYLT"/>
</dbReference>
<evidence type="ECO:0000256" key="1">
    <source>
        <dbReference type="ARBA" id="ARBA00004323"/>
    </source>
</evidence>
<evidence type="ECO:0000256" key="6">
    <source>
        <dbReference type="ARBA" id="ARBA00022723"/>
    </source>
</evidence>
<keyword evidence="8" id="KW-0735">Signal-anchor</keyword>
<dbReference type="Pfam" id="PF02485">
    <property type="entry name" value="Branch"/>
    <property type="match status" value="1"/>
</dbReference>
<keyword evidence="3" id="KW-0328">Glycosyltransferase</keyword>
<dbReference type="PANTHER" id="PTHR46025">
    <property type="entry name" value="XYLOSYLTRANSFERASE OXT"/>
    <property type="match status" value="1"/>
</dbReference>
<keyword evidence="16" id="KW-1185">Reference proteome</keyword>
<comment type="subcellular location">
    <subcellularLocation>
        <location evidence="2">Endoplasmic reticulum membrane</location>
        <topology evidence="2">Single-pass type II membrane protein</topology>
    </subcellularLocation>
    <subcellularLocation>
        <location evidence="1">Golgi apparatus membrane</location>
        <topology evidence="1">Single-pass type II membrane protein</topology>
    </subcellularLocation>
</comment>
<reference evidence="15 16" key="1">
    <citation type="journal article" date="2019" name="Nat. Med.">
        <title>A library of human gut bacterial isolates paired with longitudinal multiomics data enables mechanistic microbiome research.</title>
        <authorList>
            <person name="Poyet M."/>
            <person name="Groussin M."/>
            <person name="Gibbons S.M."/>
            <person name="Avila-Pacheco J."/>
            <person name="Jiang X."/>
            <person name="Kearney S.M."/>
            <person name="Perrotta A.R."/>
            <person name="Berdy B."/>
            <person name="Zhao S."/>
            <person name="Lieberman T.D."/>
            <person name="Swanson P.K."/>
            <person name="Smith M."/>
            <person name="Roesemann S."/>
            <person name="Alexander J.E."/>
            <person name="Rich S.A."/>
            <person name="Livny J."/>
            <person name="Vlamakis H."/>
            <person name="Clish C."/>
            <person name="Bullock K."/>
            <person name="Deik A."/>
            <person name="Scott J."/>
            <person name="Pierce K.A."/>
            <person name="Xavier R.J."/>
            <person name="Alm E.J."/>
        </authorList>
    </citation>
    <scope>NUCLEOTIDE SEQUENCE [LARGE SCALE GENOMIC DNA]</scope>
    <source>
        <strain evidence="15 16">BIOML-A1</strain>
    </source>
</reference>
<comment type="caution">
    <text evidence="15">The sequence shown here is derived from an EMBL/GenBank/DDBJ whole genome shotgun (WGS) entry which is preliminary data.</text>
</comment>
<evidence type="ECO:0000313" key="16">
    <source>
        <dbReference type="Proteomes" id="UP000324870"/>
    </source>
</evidence>
<keyword evidence="9" id="KW-1133">Transmembrane helix</keyword>
<keyword evidence="12" id="KW-1015">Disulfide bond</keyword>
<evidence type="ECO:0000256" key="11">
    <source>
        <dbReference type="ARBA" id="ARBA00023136"/>
    </source>
</evidence>
<dbReference type="PANTHER" id="PTHR46025:SF3">
    <property type="entry name" value="XYLOSYLTRANSFERASE OXT"/>
    <property type="match status" value="1"/>
</dbReference>
<dbReference type="RefSeq" id="WP_014775484.1">
    <property type="nucleotide sequence ID" value="NZ_CAKMWW010000006.1"/>
</dbReference>
<evidence type="ECO:0000256" key="9">
    <source>
        <dbReference type="ARBA" id="ARBA00022989"/>
    </source>
</evidence>
<proteinExistence type="predicted"/>
<evidence type="ECO:0000256" key="4">
    <source>
        <dbReference type="ARBA" id="ARBA00022679"/>
    </source>
</evidence>
<evidence type="ECO:0000256" key="2">
    <source>
        <dbReference type="ARBA" id="ARBA00004648"/>
    </source>
</evidence>
<sequence>MTAHKFRIAFCILCHKYTPVLEELIRILNVPGNEIFIHVDGKSRIQDFAPLRDRTGVHFLEPRTKVYWAGFSMVESTLRLFAETQNKNFHYIVLISGDTLPLCPISELRTFLHTAYAEKREFISTNPAITFDEANWVRLRHFFSDKSTFMRRVKRTAMKCFMRSVNPYFNRIPPLQKGSQWIAITHRLRDYFFDYLQTNPDYLQAFKYSHGADEIFFQTLLCNSPFADRNADYSLVYTDWSCPGAHPKTFTTDDLYPLSEFDSQNRRENPQSATLFARKFDDALDIARYRTIILGELQNQHNQNPAN</sequence>
<gene>
    <name evidence="15" type="ORF">F2A26_08060</name>
</gene>
<evidence type="ECO:0000256" key="13">
    <source>
        <dbReference type="ARBA" id="ARBA00023180"/>
    </source>
</evidence>
<keyword evidence="6" id="KW-0479">Metal-binding</keyword>
<keyword evidence="11" id="KW-0472">Membrane</keyword>
<dbReference type="InterPro" id="IPR003406">
    <property type="entry name" value="Glyco_trans_14"/>
</dbReference>
<evidence type="ECO:0000256" key="8">
    <source>
        <dbReference type="ARBA" id="ARBA00022968"/>
    </source>
</evidence>
<name>A0ABQ6S321_9BACT</name>
<keyword evidence="4" id="KW-0808">Transferase</keyword>
<accession>A0ABQ6S321</accession>
<evidence type="ECO:0000256" key="12">
    <source>
        <dbReference type="ARBA" id="ARBA00023157"/>
    </source>
</evidence>
<keyword evidence="5" id="KW-0812">Transmembrane</keyword>
<evidence type="ECO:0000256" key="5">
    <source>
        <dbReference type="ARBA" id="ARBA00022692"/>
    </source>
</evidence>
<evidence type="ECO:0000256" key="3">
    <source>
        <dbReference type="ARBA" id="ARBA00022676"/>
    </source>
</evidence>